<reference evidence="1" key="1">
    <citation type="submission" date="2014-09" db="EMBL/GenBank/DDBJ databases">
        <authorList>
            <person name="Magalhaes I.L.F."/>
            <person name="Oliveira U."/>
            <person name="Santos F.R."/>
            <person name="Vidigal T.H.D.A."/>
            <person name="Brescovit A.D."/>
            <person name="Santos A.J."/>
        </authorList>
    </citation>
    <scope>NUCLEOTIDE SEQUENCE</scope>
    <source>
        <tissue evidence="1">Shoot tissue taken approximately 20 cm above the soil surface</tissue>
    </source>
</reference>
<accession>A0A0A9EKD6</accession>
<name>A0A0A9EKD6_ARUDO</name>
<proteinExistence type="predicted"/>
<dbReference type="EMBL" id="GBRH01198422">
    <property type="protein sequence ID" value="JAD99473.1"/>
    <property type="molecule type" value="Transcribed_RNA"/>
</dbReference>
<dbReference type="AlphaFoldDB" id="A0A0A9EKD6"/>
<protein>
    <submittedName>
        <fullName evidence="1">Uncharacterized protein</fullName>
    </submittedName>
</protein>
<reference evidence="1" key="2">
    <citation type="journal article" date="2015" name="Data Brief">
        <title>Shoot transcriptome of the giant reed, Arundo donax.</title>
        <authorList>
            <person name="Barrero R.A."/>
            <person name="Guerrero F.D."/>
            <person name="Moolhuijzen P."/>
            <person name="Goolsby J.A."/>
            <person name="Tidwell J."/>
            <person name="Bellgard S.E."/>
            <person name="Bellgard M.I."/>
        </authorList>
    </citation>
    <scope>NUCLEOTIDE SEQUENCE</scope>
    <source>
        <tissue evidence="1">Shoot tissue taken approximately 20 cm above the soil surface</tissue>
    </source>
</reference>
<organism evidence="1">
    <name type="scientific">Arundo donax</name>
    <name type="common">Giant reed</name>
    <name type="synonym">Donax arundinaceus</name>
    <dbReference type="NCBI Taxonomy" id="35708"/>
    <lineage>
        <taxon>Eukaryota</taxon>
        <taxon>Viridiplantae</taxon>
        <taxon>Streptophyta</taxon>
        <taxon>Embryophyta</taxon>
        <taxon>Tracheophyta</taxon>
        <taxon>Spermatophyta</taxon>
        <taxon>Magnoliopsida</taxon>
        <taxon>Liliopsida</taxon>
        <taxon>Poales</taxon>
        <taxon>Poaceae</taxon>
        <taxon>PACMAD clade</taxon>
        <taxon>Arundinoideae</taxon>
        <taxon>Arundineae</taxon>
        <taxon>Arundo</taxon>
    </lineage>
</organism>
<evidence type="ECO:0000313" key="1">
    <source>
        <dbReference type="EMBL" id="JAD99473.1"/>
    </source>
</evidence>
<sequence length="25" mass="3090">MSSVSLIKQLLDDINSYWEFLTWHY</sequence>